<gene>
    <name evidence="5" type="primary">LOC116288876</name>
</gene>
<evidence type="ECO:0000259" key="2">
    <source>
        <dbReference type="Pfam" id="PF12770"/>
    </source>
</evidence>
<protein>
    <submittedName>
        <fullName evidence="5">Uncharacterized protein LOC116288876</fullName>
    </submittedName>
</protein>
<dbReference type="Gene3D" id="1.25.40.10">
    <property type="entry name" value="Tetratricopeptide repeat domain"/>
    <property type="match status" value="1"/>
</dbReference>
<dbReference type="SMART" id="SM00028">
    <property type="entry name" value="TPR"/>
    <property type="match status" value="3"/>
</dbReference>
<dbReference type="AlphaFoldDB" id="A0A6P8H7Y4"/>
<dbReference type="SUPFAM" id="SSF48452">
    <property type="entry name" value="TPR-like"/>
    <property type="match status" value="1"/>
</dbReference>
<keyword evidence="1" id="KW-0802">TPR repeat</keyword>
<dbReference type="Pfam" id="PF12770">
    <property type="entry name" value="CHAT"/>
    <property type="match status" value="1"/>
</dbReference>
<evidence type="ECO:0000313" key="4">
    <source>
        <dbReference type="Proteomes" id="UP000515163"/>
    </source>
</evidence>
<sequence>MASAPANPSEILRSSTEKNNYTRLTRLLIAGGTFILRELLDNIIPPHHFAHVLMFPKVLRRLEWLKDKNIINSEQWKSLFPTDTSCGKSTDFDITLIFKLLRNFCSLTPPPKGWDKLPDDKDLTLPADLARIKYYRNVVYAHRAKIELDDSEFQDLWKRIKDALLGIVRHYNHSNPSAVLKWKTAIEKLLTDPLDIKKSHEENEKLKIWCIGEMNAFILLANAHLDEEEYDDAHSRFTEGMTIARQLEDNHNVTYFGIRINGIYEMVGTSERYSELLSKTELLKEFLDGAQKNVSFLHSFIGYLYYKTNAKYEEAIACLEICMALGKSGSNKNEYRELWWTCKHDISELHVLLGDYDQGIQYQQEALDVACKEGSKAKQAMSHFSLGEVYYKLEQFEDAEKSLKESLRFYELIFIGLKQNDRFKIAFIDKYKATFKLLLKVLIETNKKEEALVLSDHYRAKVLKDLLVSSYGMKKEQTADESLQYTDVQSLVSSSNYALLFYSTCFEELYTFVVEAGNELGFSVQQYFEYCDSCLDKLVDKTYDDMKVFQVFYCEDITLENCDESSLTSGLEELYQKLINNIKSLIKQDEMVIIPEGPLCRLPFAALRDPDTGQYLSERMRIRMAPSIASLKFLQEYPVEHHSRNEALIIGGGSVDPVKLDGVEKVFPRLEGAEKEAQGIANMLRVQPLLSANATKPVVIKRLQGGASVVHIAAHGSLTKATIVLAPSPEIRTTRIPDEEDYMLTMADVQQTQVRAQLVVLSYCHSGRGQIKAEGVIGMCRAFLASGARAVVGSLWAIHDDATIMFMETFYKYLKDGKSASTSLHLTMNDMRRTPQYSEPRYWAPFFLMGDDVTIQFKD</sequence>
<evidence type="ECO:0000313" key="5">
    <source>
        <dbReference type="RefSeq" id="XP_031551601.1"/>
    </source>
</evidence>
<dbReference type="GeneID" id="116288876"/>
<reference evidence="5" key="1">
    <citation type="submission" date="2025-08" db="UniProtKB">
        <authorList>
            <consortium name="RefSeq"/>
        </authorList>
    </citation>
    <scope>IDENTIFICATION</scope>
    <source>
        <tissue evidence="5">Tentacle</tissue>
    </source>
</reference>
<feature type="domain" description="CHAT" evidence="2">
    <location>
        <begin position="571"/>
        <end position="851"/>
    </location>
</feature>
<dbReference type="PANTHER" id="PTHR10098">
    <property type="entry name" value="RAPSYN-RELATED"/>
    <property type="match status" value="1"/>
</dbReference>
<accession>A0A6P8H7Y4</accession>
<dbReference type="InterPro" id="IPR041249">
    <property type="entry name" value="HEPN_DZIP3"/>
</dbReference>
<feature type="repeat" description="TPR" evidence="1">
    <location>
        <begin position="380"/>
        <end position="413"/>
    </location>
</feature>
<organism evidence="4 5">
    <name type="scientific">Actinia tenebrosa</name>
    <name type="common">Australian red waratah sea anemone</name>
    <dbReference type="NCBI Taxonomy" id="6105"/>
    <lineage>
        <taxon>Eukaryota</taxon>
        <taxon>Metazoa</taxon>
        <taxon>Cnidaria</taxon>
        <taxon>Anthozoa</taxon>
        <taxon>Hexacorallia</taxon>
        <taxon>Actiniaria</taxon>
        <taxon>Actiniidae</taxon>
        <taxon>Actinia</taxon>
    </lineage>
</organism>
<dbReference type="InterPro" id="IPR024983">
    <property type="entry name" value="CHAT_dom"/>
</dbReference>
<keyword evidence="4" id="KW-1185">Reference proteome</keyword>
<evidence type="ECO:0000259" key="3">
    <source>
        <dbReference type="Pfam" id="PF18738"/>
    </source>
</evidence>
<dbReference type="OrthoDB" id="5954753at2759"/>
<dbReference type="Pfam" id="PF18738">
    <property type="entry name" value="HEPN_DZIP3"/>
    <property type="match status" value="1"/>
</dbReference>
<dbReference type="PANTHER" id="PTHR10098:SF108">
    <property type="entry name" value="TETRATRICOPEPTIDE REPEAT PROTEIN 28"/>
    <property type="match status" value="1"/>
</dbReference>
<dbReference type="Pfam" id="PF13424">
    <property type="entry name" value="TPR_12"/>
    <property type="match status" value="1"/>
</dbReference>
<dbReference type="RefSeq" id="XP_031551601.1">
    <property type="nucleotide sequence ID" value="XM_031695741.1"/>
</dbReference>
<name>A0A6P8H7Y4_ACTTE</name>
<dbReference type="InterPro" id="IPR011990">
    <property type="entry name" value="TPR-like_helical_dom_sf"/>
</dbReference>
<dbReference type="InterPro" id="IPR019734">
    <property type="entry name" value="TPR_rpt"/>
</dbReference>
<dbReference type="PROSITE" id="PS50005">
    <property type="entry name" value="TPR"/>
    <property type="match status" value="1"/>
</dbReference>
<dbReference type="KEGG" id="aten:116288876"/>
<dbReference type="InParanoid" id="A0A6P8H7Y4"/>
<dbReference type="Proteomes" id="UP000515163">
    <property type="component" value="Unplaced"/>
</dbReference>
<proteinExistence type="predicted"/>
<evidence type="ECO:0000256" key="1">
    <source>
        <dbReference type="PROSITE-ProRule" id="PRU00339"/>
    </source>
</evidence>
<feature type="domain" description="DZIP3-like HEPN" evidence="3">
    <location>
        <begin position="55"/>
        <end position="198"/>
    </location>
</feature>